<dbReference type="OrthoDB" id="289721at2759"/>
<dbReference type="GO" id="GO:0003720">
    <property type="term" value="F:telomerase activity"/>
    <property type="evidence" value="ECO:0007669"/>
    <property type="project" value="InterPro"/>
</dbReference>
<dbReference type="InterPro" id="IPR003545">
    <property type="entry name" value="Telomerase_RT"/>
</dbReference>
<comment type="function">
    <text evidence="1">Telomerase is a ribonucleoprotein enzyme essential for the replication of chromosome termini in most eukaryotes. It elongates telomeres. It is a reverse transcriptase that adds simple sequence repeats to chromosome ends by copying a template sequence within the RNA component of the enzyme.</text>
</comment>
<dbReference type="GO" id="GO:0000781">
    <property type="term" value="C:chromosome, telomeric region"/>
    <property type="evidence" value="ECO:0007669"/>
    <property type="project" value="UniProtKB-SubCell"/>
</dbReference>
<comment type="subcellular location">
    <subcellularLocation>
        <location evidence="1">Nucleus</location>
    </subcellularLocation>
    <subcellularLocation>
        <location evidence="1">Chromosome</location>
        <location evidence="1">Telomere</location>
    </subcellularLocation>
</comment>
<comment type="similarity">
    <text evidence="1">Belongs to the reverse transcriptase family. Telomerase subfamily.</text>
</comment>
<dbReference type="EC" id="2.7.7.49" evidence="1"/>
<accession>A0A835LUM0</accession>
<keyword evidence="1" id="KW-0548">Nucleotidyltransferase</keyword>
<keyword evidence="1" id="KW-0539">Nucleus</keyword>
<keyword evidence="3" id="KW-1185">Reference proteome</keyword>
<dbReference type="EMBL" id="JADFTS010000006">
    <property type="protein sequence ID" value="KAF9600101.1"/>
    <property type="molecule type" value="Genomic_DNA"/>
</dbReference>
<evidence type="ECO:0000256" key="1">
    <source>
        <dbReference type="RuleBase" id="RU365061"/>
    </source>
</evidence>
<keyword evidence="1" id="KW-0460">Magnesium</keyword>
<sequence length="540" mass="60676">MARKKRKQRRVPEVVWRIYHNKARTLSQTILSLLPTTTQTSSTSSSSLPCIRCRGQICLFCCGNDVDSFLIRRTDPPDYKKLLTRTYAVIDDNAPPLSLLYSGCRWSQQQIVRRTIERIMGDVQVSRKNVICNGYNKFAQSSVSVDLLTTSAWSLFQERVCAYCNNNVCMSPSCLFIGVKIYNTSRLEMMSCGLCSKFSKGLNAAAFQRPLPDQSEVSKKRKRVNREGKLCLDSDVLTQHSSGSDGPELGVSGGIVQHKTLDMVYHPPTKCSQSSKVVDLLTTSAWSLFQKRASLGISFLPSEDAFEHCTHTELLPLVLNELSKKKRKNDEDKFNLDVEILTQPSLGYDGSASSVNHHVGYNQRNDIGGWSLQMSTSVAIMPSTCSGSDKKDISSESLQRIDKENINSKKRTRLFSWQRRKRCRQLNFGEVSQRNHVGQCSGQGITSDTNFPSTCIANIRSKSGRGCLQKTNKKNANSKKRARPFSWERRKRCRRLSFAVVLTAPTDTTDYTETLNTHNISIGSCHHSVGTVHLQESKKK</sequence>
<dbReference type="PANTHER" id="PTHR12066">
    <property type="entry name" value="TELOMERASE REVERSE TRANSCRIPTASE"/>
    <property type="match status" value="1"/>
</dbReference>
<dbReference type="PANTHER" id="PTHR12066:SF0">
    <property type="entry name" value="TELOMERASE REVERSE TRANSCRIPTASE"/>
    <property type="match status" value="1"/>
</dbReference>
<dbReference type="GO" id="GO:0046872">
    <property type="term" value="F:metal ion binding"/>
    <property type="evidence" value="ECO:0007669"/>
    <property type="project" value="UniProtKB-KW"/>
</dbReference>
<keyword evidence="1" id="KW-0695">RNA-directed DNA polymerase</keyword>
<evidence type="ECO:0000313" key="3">
    <source>
        <dbReference type="Proteomes" id="UP000631114"/>
    </source>
</evidence>
<feature type="non-terminal residue" evidence="2">
    <location>
        <position position="540"/>
    </location>
</feature>
<dbReference type="GO" id="GO:0042162">
    <property type="term" value="F:telomeric DNA binding"/>
    <property type="evidence" value="ECO:0007669"/>
    <property type="project" value="TreeGrafter"/>
</dbReference>
<reference evidence="2 3" key="1">
    <citation type="submission" date="2020-10" db="EMBL/GenBank/DDBJ databases">
        <title>The Coptis chinensis genome and diversification of protoberbering-type alkaloids.</title>
        <authorList>
            <person name="Wang B."/>
            <person name="Shu S."/>
            <person name="Song C."/>
            <person name="Liu Y."/>
        </authorList>
    </citation>
    <scope>NUCLEOTIDE SEQUENCE [LARGE SCALE GENOMIC DNA]</scope>
    <source>
        <strain evidence="2">HL-2020</strain>
        <tissue evidence="2">Leaf</tissue>
    </source>
</reference>
<dbReference type="AlphaFoldDB" id="A0A835LUM0"/>
<keyword evidence="1" id="KW-0479">Metal-binding</keyword>
<dbReference type="GO" id="GO:0000333">
    <property type="term" value="C:telomerase catalytic core complex"/>
    <property type="evidence" value="ECO:0007669"/>
    <property type="project" value="TreeGrafter"/>
</dbReference>
<dbReference type="GO" id="GO:0007004">
    <property type="term" value="P:telomere maintenance via telomerase"/>
    <property type="evidence" value="ECO:0007669"/>
    <property type="project" value="TreeGrafter"/>
</dbReference>
<keyword evidence="1" id="KW-0779">Telomere</keyword>
<evidence type="ECO:0000313" key="2">
    <source>
        <dbReference type="EMBL" id="KAF9600101.1"/>
    </source>
</evidence>
<comment type="caution">
    <text evidence="2">The sequence shown here is derived from an EMBL/GenBank/DDBJ whole genome shotgun (WGS) entry which is preliminary data.</text>
</comment>
<gene>
    <name evidence="2" type="ORF">IFM89_002574</name>
</gene>
<keyword evidence="1" id="KW-0158">Chromosome</keyword>
<protein>
    <recommendedName>
        <fullName evidence="1">Telomerase reverse transcriptase</fullName>
        <ecNumber evidence="1">2.7.7.49</ecNumber>
    </recommendedName>
    <alternativeName>
        <fullName evidence="1">Telomerase catalytic subunit</fullName>
    </alternativeName>
</protein>
<comment type="catalytic activity">
    <reaction evidence="1">
        <text>DNA(n) + a 2'-deoxyribonucleoside 5'-triphosphate = DNA(n+1) + diphosphate</text>
        <dbReference type="Rhea" id="RHEA:22508"/>
        <dbReference type="Rhea" id="RHEA-COMP:17339"/>
        <dbReference type="Rhea" id="RHEA-COMP:17340"/>
        <dbReference type="ChEBI" id="CHEBI:33019"/>
        <dbReference type="ChEBI" id="CHEBI:61560"/>
        <dbReference type="ChEBI" id="CHEBI:173112"/>
        <dbReference type="EC" id="2.7.7.49"/>
    </reaction>
</comment>
<dbReference type="GO" id="GO:0070034">
    <property type="term" value="F:telomerase RNA binding"/>
    <property type="evidence" value="ECO:0007669"/>
    <property type="project" value="TreeGrafter"/>
</dbReference>
<organism evidence="2 3">
    <name type="scientific">Coptis chinensis</name>
    <dbReference type="NCBI Taxonomy" id="261450"/>
    <lineage>
        <taxon>Eukaryota</taxon>
        <taxon>Viridiplantae</taxon>
        <taxon>Streptophyta</taxon>
        <taxon>Embryophyta</taxon>
        <taxon>Tracheophyta</taxon>
        <taxon>Spermatophyta</taxon>
        <taxon>Magnoliopsida</taxon>
        <taxon>Ranunculales</taxon>
        <taxon>Ranunculaceae</taxon>
        <taxon>Coptidoideae</taxon>
        <taxon>Coptis</taxon>
    </lineage>
</organism>
<dbReference type="Proteomes" id="UP000631114">
    <property type="component" value="Unassembled WGS sequence"/>
</dbReference>
<keyword evidence="1" id="KW-0808">Transferase</keyword>
<name>A0A835LUM0_9MAGN</name>
<proteinExistence type="inferred from homology"/>